<evidence type="ECO:0000313" key="4">
    <source>
        <dbReference type="Proteomes" id="UP000014244"/>
    </source>
</evidence>
<dbReference type="SMART" id="SM00530">
    <property type="entry name" value="HTH_XRE"/>
    <property type="match status" value="1"/>
</dbReference>
<sequence>MNIGERIAMLRKERGWNQQQLADKINVSQSTLAMWETDKRRPNTDALNDLADIFNVSLDFLMYRTNKRRYYELTDKDTEDIAKQAQQIIDGMNSDASVNFYGEPMTDEQKQSMRDIIEMGLRINKEKAKNKFTPKKYRDTGGD</sequence>
<accession>A0A829H867</accession>
<gene>
    <name evidence="3" type="ORF">Lpp41_04366</name>
</gene>
<dbReference type="CDD" id="cd00093">
    <property type="entry name" value="HTH_XRE"/>
    <property type="match status" value="1"/>
</dbReference>
<evidence type="ECO:0000313" key="3">
    <source>
        <dbReference type="EMBL" id="EPC74286.1"/>
    </source>
</evidence>
<dbReference type="EMBL" id="ANKE01000220">
    <property type="protein sequence ID" value="EPC74286.1"/>
    <property type="molecule type" value="Genomic_DNA"/>
</dbReference>
<name>A0A829H867_LACPA</name>
<dbReference type="Pfam" id="PF01381">
    <property type="entry name" value="HTH_3"/>
    <property type="match status" value="1"/>
</dbReference>
<evidence type="ECO:0000256" key="1">
    <source>
        <dbReference type="ARBA" id="ARBA00023125"/>
    </source>
</evidence>
<feature type="domain" description="HTH cro/C1-type" evidence="2">
    <location>
        <begin position="7"/>
        <end position="61"/>
    </location>
</feature>
<protein>
    <submittedName>
        <fullName evidence="3">Phage transcriptional regulator, Cro/CI family protein</fullName>
    </submittedName>
</protein>
<dbReference type="PANTHER" id="PTHR46558">
    <property type="entry name" value="TRACRIPTIONAL REGULATORY PROTEIN-RELATED-RELATED"/>
    <property type="match status" value="1"/>
</dbReference>
<evidence type="ECO:0000259" key="2">
    <source>
        <dbReference type="PROSITE" id="PS50943"/>
    </source>
</evidence>
<comment type="caution">
    <text evidence="3">The sequence shown here is derived from an EMBL/GenBank/DDBJ whole genome shotgun (WGS) entry which is preliminary data.</text>
</comment>
<dbReference type="Gene3D" id="1.10.260.40">
    <property type="entry name" value="lambda repressor-like DNA-binding domains"/>
    <property type="match status" value="1"/>
</dbReference>
<reference evidence="3 4" key="1">
    <citation type="journal article" date="2013" name="PLoS ONE">
        <title>Lactobacillus paracasei comparative genomics: towards species pan-genome definition and exploitation of diversity.</title>
        <authorList>
            <person name="Smokvina T."/>
            <person name="Wels M."/>
            <person name="Polka J."/>
            <person name="Chervaux C."/>
            <person name="Brisse S."/>
            <person name="Boekhorst J."/>
            <person name="van Hylckama Vlieg J.E."/>
            <person name="Siezen R.J."/>
        </authorList>
    </citation>
    <scope>NUCLEOTIDE SEQUENCE [LARGE SCALE GENOMIC DNA]</scope>
    <source>
        <strain evidence="3 4">Lpp41</strain>
    </source>
</reference>
<dbReference type="PROSITE" id="PS50943">
    <property type="entry name" value="HTH_CROC1"/>
    <property type="match status" value="1"/>
</dbReference>
<organism evidence="3 4">
    <name type="scientific">Lacticaseibacillus paracasei subsp. paracasei Lpp41</name>
    <dbReference type="NCBI Taxonomy" id="1256208"/>
    <lineage>
        <taxon>Bacteria</taxon>
        <taxon>Bacillati</taxon>
        <taxon>Bacillota</taxon>
        <taxon>Bacilli</taxon>
        <taxon>Lactobacillales</taxon>
        <taxon>Lactobacillaceae</taxon>
        <taxon>Lacticaseibacillus</taxon>
    </lineage>
</organism>
<proteinExistence type="predicted"/>
<dbReference type="AlphaFoldDB" id="A0A829H867"/>
<dbReference type="InterPro" id="IPR010982">
    <property type="entry name" value="Lambda_DNA-bd_dom_sf"/>
</dbReference>
<dbReference type="Proteomes" id="UP000014244">
    <property type="component" value="Unassembled WGS sequence"/>
</dbReference>
<dbReference type="SUPFAM" id="SSF47413">
    <property type="entry name" value="lambda repressor-like DNA-binding domains"/>
    <property type="match status" value="1"/>
</dbReference>
<dbReference type="PANTHER" id="PTHR46558:SF13">
    <property type="entry name" value="HTH-TYPE TRANSCRIPTIONAL REGULATOR IMMR"/>
    <property type="match status" value="1"/>
</dbReference>
<keyword evidence="1" id="KW-0238">DNA-binding</keyword>
<dbReference type="InterPro" id="IPR001387">
    <property type="entry name" value="Cro/C1-type_HTH"/>
</dbReference>
<dbReference type="GO" id="GO:0003677">
    <property type="term" value="F:DNA binding"/>
    <property type="evidence" value="ECO:0007669"/>
    <property type="project" value="UniProtKB-KW"/>
</dbReference>